<feature type="compositionally biased region" description="Low complexity" evidence="2">
    <location>
        <begin position="75"/>
        <end position="109"/>
    </location>
</feature>
<dbReference type="Proteomes" id="UP000799438">
    <property type="component" value="Unassembled WGS sequence"/>
</dbReference>
<evidence type="ECO:0000256" key="1">
    <source>
        <dbReference type="SAM" id="Coils"/>
    </source>
</evidence>
<feature type="coiled-coil region" evidence="1">
    <location>
        <begin position="216"/>
        <end position="243"/>
    </location>
</feature>
<feature type="region of interest" description="Disordered" evidence="2">
    <location>
        <begin position="1"/>
        <end position="39"/>
    </location>
</feature>
<gene>
    <name evidence="3" type="ORF">K452DRAFT_339544</name>
</gene>
<dbReference type="EMBL" id="ML995499">
    <property type="protein sequence ID" value="KAF2137879.1"/>
    <property type="molecule type" value="Genomic_DNA"/>
</dbReference>
<evidence type="ECO:0000313" key="3">
    <source>
        <dbReference type="EMBL" id="KAF2137879.1"/>
    </source>
</evidence>
<protein>
    <submittedName>
        <fullName evidence="3">Uncharacterized protein</fullName>
    </submittedName>
</protein>
<keyword evidence="4" id="KW-1185">Reference proteome</keyword>
<dbReference type="RefSeq" id="XP_033393594.1">
    <property type="nucleotide sequence ID" value="XM_033545312.1"/>
</dbReference>
<organism evidence="3 4">
    <name type="scientific">Aplosporella prunicola CBS 121167</name>
    <dbReference type="NCBI Taxonomy" id="1176127"/>
    <lineage>
        <taxon>Eukaryota</taxon>
        <taxon>Fungi</taxon>
        <taxon>Dikarya</taxon>
        <taxon>Ascomycota</taxon>
        <taxon>Pezizomycotina</taxon>
        <taxon>Dothideomycetes</taxon>
        <taxon>Dothideomycetes incertae sedis</taxon>
        <taxon>Botryosphaeriales</taxon>
        <taxon>Aplosporellaceae</taxon>
        <taxon>Aplosporella</taxon>
    </lineage>
</organism>
<feature type="compositionally biased region" description="Basic and acidic residues" evidence="2">
    <location>
        <begin position="266"/>
        <end position="275"/>
    </location>
</feature>
<evidence type="ECO:0000256" key="2">
    <source>
        <dbReference type="SAM" id="MobiDB-lite"/>
    </source>
</evidence>
<evidence type="ECO:0000313" key="4">
    <source>
        <dbReference type="Proteomes" id="UP000799438"/>
    </source>
</evidence>
<keyword evidence="1" id="KW-0175">Coiled coil</keyword>
<feature type="region of interest" description="Disordered" evidence="2">
    <location>
        <begin position="255"/>
        <end position="275"/>
    </location>
</feature>
<dbReference type="AlphaFoldDB" id="A0A6A6B139"/>
<accession>A0A6A6B139</accession>
<proteinExistence type="predicted"/>
<feature type="compositionally biased region" description="Basic residues" evidence="2">
    <location>
        <begin position="1"/>
        <end position="11"/>
    </location>
</feature>
<dbReference type="GeneID" id="54302815"/>
<name>A0A6A6B139_9PEZI</name>
<reference evidence="3" key="1">
    <citation type="journal article" date="2020" name="Stud. Mycol.">
        <title>101 Dothideomycetes genomes: a test case for predicting lifestyles and emergence of pathogens.</title>
        <authorList>
            <person name="Haridas S."/>
            <person name="Albert R."/>
            <person name="Binder M."/>
            <person name="Bloem J."/>
            <person name="Labutti K."/>
            <person name="Salamov A."/>
            <person name="Andreopoulos B."/>
            <person name="Baker S."/>
            <person name="Barry K."/>
            <person name="Bills G."/>
            <person name="Bluhm B."/>
            <person name="Cannon C."/>
            <person name="Castanera R."/>
            <person name="Culley D."/>
            <person name="Daum C."/>
            <person name="Ezra D."/>
            <person name="Gonzalez J."/>
            <person name="Henrissat B."/>
            <person name="Kuo A."/>
            <person name="Liang C."/>
            <person name="Lipzen A."/>
            <person name="Lutzoni F."/>
            <person name="Magnuson J."/>
            <person name="Mondo S."/>
            <person name="Nolan M."/>
            <person name="Ohm R."/>
            <person name="Pangilinan J."/>
            <person name="Park H.-J."/>
            <person name="Ramirez L."/>
            <person name="Alfaro M."/>
            <person name="Sun H."/>
            <person name="Tritt A."/>
            <person name="Yoshinaga Y."/>
            <person name="Zwiers L.-H."/>
            <person name="Turgeon B."/>
            <person name="Goodwin S."/>
            <person name="Spatafora J."/>
            <person name="Crous P."/>
            <person name="Grigoriev I."/>
        </authorList>
    </citation>
    <scope>NUCLEOTIDE SEQUENCE</scope>
    <source>
        <strain evidence="3">CBS 121167</strain>
    </source>
</reference>
<feature type="region of interest" description="Disordered" evidence="2">
    <location>
        <begin position="72"/>
        <end position="166"/>
    </location>
</feature>
<sequence>MANKPNRKRPRIVPPESTSSSSSDEHAEPTPTLSWPTPTCGIAYVPSAARNYLGSVLTVPRLLARELDLTSPTNATGLDSAGGSAGGTSTTAASSTANLRGTTTSTTSSAVGPGDIASVSAPSGATTTVTTNTDAQAGADDFPHPYNLPHAPRAPKSSSKKGPLAPPAARALGQWLCCTCMRTTCWFNVAGKRCQREGCPHLKCECCLFLGRALGIQERVQQVREARVVVEKMKEERERRERAVEGVVGGLVGLGLREDGEEGEGEGEHMDESAG</sequence>